<organism evidence="2 3">
    <name type="scientific">Dokdonella ginsengisoli</name>
    <dbReference type="NCBI Taxonomy" id="363846"/>
    <lineage>
        <taxon>Bacteria</taxon>
        <taxon>Pseudomonadati</taxon>
        <taxon>Pseudomonadota</taxon>
        <taxon>Gammaproteobacteria</taxon>
        <taxon>Lysobacterales</taxon>
        <taxon>Rhodanobacteraceae</taxon>
        <taxon>Dokdonella</taxon>
    </lineage>
</organism>
<feature type="chain" id="PRO_5046871370" description="Delta-60 repeat protein" evidence="1">
    <location>
        <begin position="24"/>
        <end position="450"/>
    </location>
</feature>
<keyword evidence="3" id="KW-1185">Reference proteome</keyword>
<keyword evidence="1" id="KW-0732">Signal</keyword>
<evidence type="ECO:0000313" key="2">
    <source>
        <dbReference type="EMBL" id="MFC4820813.1"/>
    </source>
</evidence>
<evidence type="ECO:0008006" key="4">
    <source>
        <dbReference type="Google" id="ProtNLM"/>
    </source>
</evidence>
<dbReference type="NCBIfam" id="TIGR02608">
    <property type="entry name" value="delta_60_rpt"/>
    <property type="match status" value="6"/>
</dbReference>
<reference evidence="3" key="1">
    <citation type="journal article" date="2019" name="Int. J. Syst. Evol. Microbiol.">
        <title>The Global Catalogue of Microorganisms (GCM) 10K type strain sequencing project: providing services to taxonomists for standard genome sequencing and annotation.</title>
        <authorList>
            <consortium name="The Broad Institute Genomics Platform"/>
            <consortium name="The Broad Institute Genome Sequencing Center for Infectious Disease"/>
            <person name="Wu L."/>
            <person name="Ma J."/>
        </authorList>
    </citation>
    <scope>NUCLEOTIDE SEQUENCE [LARGE SCALE GENOMIC DNA]</scope>
    <source>
        <strain evidence="3">CCUG 30340</strain>
    </source>
</reference>
<dbReference type="InterPro" id="IPR011041">
    <property type="entry name" value="Quinoprot_gluc/sorb_DH_b-prop"/>
</dbReference>
<name>A0ABV9QVK6_9GAMM</name>
<dbReference type="RefSeq" id="WP_380020858.1">
    <property type="nucleotide sequence ID" value="NZ_JBHSHD010000008.1"/>
</dbReference>
<protein>
    <recommendedName>
        <fullName evidence="4">Delta-60 repeat protein</fullName>
    </recommendedName>
</protein>
<dbReference type="Proteomes" id="UP001595886">
    <property type="component" value="Unassembled WGS sequence"/>
</dbReference>
<dbReference type="SUPFAM" id="SSF50952">
    <property type="entry name" value="Soluble quinoprotein glucose dehydrogenase"/>
    <property type="match status" value="1"/>
</dbReference>
<evidence type="ECO:0000313" key="3">
    <source>
        <dbReference type="Proteomes" id="UP001595886"/>
    </source>
</evidence>
<dbReference type="EMBL" id="JBHSHD010000008">
    <property type="protein sequence ID" value="MFC4820813.1"/>
    <property type="molecule type" value="Genomic_DNA"/>
</dbReference>
<proteinExistence type="predicted"/>
<evidence type="ECO:0000256" key="1">
    <source>
        <dbReference type="SAM" id="SignalP"/>
    </source>
</evidence>
<sequence>MLRTSLSALVLSLSLAAVSTAHAAPDGFLDPLFGQGGLQKVAFGEGADMSAARGIAVLPDGRILLTGFVQRENNTTEIGLARLRADGQVDESFGRPRYLPAGLESVYVSAAALQPDGKLVVVGEADLIGPGKRALVCRFLANGSVDTGFATIDNALAPGCRVVEDANDSTAAAVVIQRSGRIALAGSIYYNNVLHGLVVRLDASGNYDGDFAESGVGILLPASTHDTELVDIAETPAGDLVAVGSALVNSDASWQVFRLRGADGAPDTDFDGDGLRPIDIDQVAGGNDYAYVTSVLPDGRIVIGGLARGSQGYCPAVARLKPDGAFDNSLDGDGLYVDPFCALAFDGISDMVVQSDGRMVLAGDGDGDFFAMRFAPEGGRDVDFGQGGLIYFNFASLTGMDGMDMSYRVANHGGRLLLAGYTLSIADDIPHADFAAARLDNDLIFADGVE</sequence>
<accession>A0ABV9QVK6</accession>
<gene>
    <name evidence="2" type="ORF">ACFO6Q_10785</name>
</gene>
<comment type="caution">
    <text evidence="2">The sequence shown here is derived from an EMBL/GenBank/DDBJ whole genome shotgun (WGS) entry which is preliminary data.</text>
</comment>
<dbReference type="Pfam" id="PF17164">
    <property type="entry name" value="DUF5122"/>
    <property type="match status" value="4"/>
</dbReference>
<dbReference type="InterPro" id="IPR013431">
    <property type="entry name" value="Delta_60_rpt"/>
</dbReference>
<dbReference type="Gene3D" id="2.80.10.50">
    <property type="match status" value="2"/>
</dbReference>
<feature type="signal peptide" evidence="1">
    <location>
        <begin position="1"/>
        <end position="23"/>
    </location>
</feature>